<keyword evidence="6 8" id="KW-0472">Membrane</keyword>
<dbReference type="PANTHER" id="PTHR35529:SF1">
    <property type="entry name" value="MANGANESE EFFLUX PUMP MNTP-RELATED"/>
    <property type="match status" value="1"/>
</dbReference>
<dbReference type="EMBL" id="JBHLWN010000120">
    <property type="protein sequence ID" value="MFC0216411.1"/>
    <property type="molecule type" value="Genomic_DNA"/>
</dbReference>
<keyword evidence="4 8" id="KW-1133">Transmembrane helix</keyword>
<evidence type="ECO:0000256" key="1">
    <source>
        <dbReference type="ARBA" id="ARBA00022448"/>
    </source>
</evidence>
<keyword evidence="7 8" id="KW-0464">Manganese</keyword>
<protein>
    <recommendedName>
        <fullName evidence="8">Putative manganese efflux pump MntP</fullName>
    </recommendedName>
</protein>
<feature type="transmembrane region" description="Helical" evidence="8">
    <location>
        <begin position="168"/>
        <end position="186"/>
    </location>
</feature>
<gene>
    <name evidence="8" type="primary">mntP</name>
    <name evidence="9" type="ORF">ACFFK0_28850</name>
</gene>
<dbReference type="RefSeq" id="WP_377474565.1">
    <property type="nucleotide sequence ID" value="NZ_JBHLWN010000120.1"/>
</dbReference>
<evidence type="ECO:0000256" key="8">
    <source>
        <dbReference type="HAMAP-Rule" id="MF_01521"/>
    </source>
</evidence>
<dbReference type="HAMAP" id="MF_01521">
    <property type="entry name" value="MntP_pump"/>
    <property type="match status" value="1"/>
</dbReference>
<feature type="transmembrane region" description="Helical" evidence="8">
    <location>
        <begin position="108"/>
        <end position="131"/>
    </location>
</feature>
<comment type="caution">
    <text evidence="9">The sequence shown here is derived from an EMBL/GenBank/DDBJ whole genome shotgun (WGS) entry which is preliminary data.</text>
</comment>
<proteinExistence type="inferred from homology"/>
<dbReference type="PANTHER" id="PTHR35529">
    <property type="entry name" value="MANGANESE EFFLUX PUMP MNTP-RELATED"/>
    <property type="match status" value="1"/>
</dbReference>
<evidence type="ECO:0000256" key="5">
    <source>
        <dbReference type="ARBA" id="ARBA00023065"/>
    </source>
</evidence>
<dbReference type="Pfam" id="PF02659">
    <property type="entry name" value="Mntp"/>
    <property type="match status" value="1"/>
</dbReference>
<evidence type="ECO:0000256" key="7">
    <source>
        <dbReference type="ARBA" id="ARBA00023211"/>
    </source>
</evidence>
<keyword evidence="2 8" id="KW-1003">Cell membrane</keyword>
<dbReference type="InterPro" id="IPR022929">
    <property type="entry name" value="Put_MntP"/>
</dbReference>
<feature type="transmembrane region" description="Helical" evidence="8">
    <location>
        <begin position="6"/>
        <end position="30"/>
    </location>
</feature>
<feature type="transmembrane region" description="Helical" evidence="8">
    <location>
        <begin position="137"/>
        <end position="156"/>
    </location>
</feature>
<keyword evidence="10" id="KW-1185">Reference proteome</keyword>
<organism evidence="9 10">
    <name type="scientific">Paenibacillus chartarius</name>
    <dbReference type="NCBI Taxonomy" id="747481"/>
    <lineage>
        <taxon>Bacteria</taxon>
        <taxon>Bacillati</taxon>
        <taxon>Bacillota</taxon>
        <taxon>Bacilli</taxon>
        <taxon>Bacillales</taxon>
        <taxon>Paenibacillaceae</taxon>
        <taxon>Paenibacillus</taxon>
    </lineage>
</organism>
<evidence type="ECO:0000313" key="10">
    <source>
        <dbReference type="Proteomes" id="UP001589776"/>
    </source>
</evidence>
<feature type="transmembrane region" description="Helical" evidence="8">
    <location>
        <begin position="42"/>
        <end position="63"/>
    </location>
</feature>
<evidence type="ECO:0000256" key="4">
    <source>
        <dbReference type="ARBA" id="ARBA00022989"/>
    </source>
</evidence>
<sequence length="187" mass="19731">MMAAVPAFGQIITITIMAIALGMDAFSLGLGMGMRGIRLRDILKISLVIGFFHVIMPLIGMFMGQYVSALLGNVATAAGGTLLILLGAHMVYSSIKGESVQSFDHRTLWGLLVFSLSVSIDSFSVGVSLGMFSGDQFLTVMAFGLSGLAMSMAGLLLGRNVANWIGEWGEAIGGVILLAFGLKFLFL</sequence>
<keyword evidence="3 8" id="KW-0812">Transmembrane</keyword>
<name>A0ABV6DUU6_9BACL</name>
<dbReference type="Proteomes" id="UP001589776">
    <property type="component" value="Unassembled WGS sequence"/>
</dbReference>
<feature type="transmembrane region" description="Helical" evidence="8">
    <location>
        <begin position="69"/>
        <end position="88"/>
    </location>
</feature>
<accession>A0ABV6DUU6</accession>
<evidence type="ECO:0000256" key="2">
    <source>
        <dbReference type="ARBA" id="ARBA00022475"/>
    </source>
</evidence>
<dbReference type="InterPro" id="IPR003810">
    <property type="entry name" value="Mntp/YtaF"/>
</dbReference>
<evidence type="ECO:0000256" key="6">
    <source>
        <dbReference type="ARBA" id="ARBA00023136"/>
    </source>
</evidence>
<comment type="similarity">
    <text evidence="8">Belongs to the MntP (TC 9.B.29) family.</text>
</comment>
<reference evidence="9 10" key="1">
    <citation type="submission" date="2024-09" db="EMBL/GenBank/DDBJ databases">
        <authorList>
            <person name="Sun Q."/>
            <person name="Mori K."/>
        </authorList>
    </citation>
    <scope>NUCLEOTIDE SEQUENCE [LARGE SCALE GENOMIC DNA]</scope>
    <source>
        <strain evidence="9 10">CCM 7759</strain>
    </source>
</reference>
<comment type="function">
    <text evidence="8">Probably functions as a manganese efflux pump.</text>
</comment>
<keyword evidence="5 8" id="KW-0406">Ion transport</keyword>
<keyword evidence="1 8" id="KW-0813">Transport</keyword>
<evidence type="ECO:0000256" key="3">
    <source>
        <dbReference type="ARBA" id="ARBA00022692"/>
    </source>
</evidence>
<evidence type="ECO:0000313" key="9">
    <source>
        <dbReference type="EMBL" id="MFC0216411.1"/>
    </source>
</evidence>
<comment type="subcellular location">
    <subcellularLocation>
        <location evidence="8">Cell membrane</location>
        <topology evidence="8">Multi-pass membrane protein</topology>
    </subcellularLocation>
</comment>